<dbReference type="EMBL" id="PQIB02000008">
    <property type="protein sequence ID" value="RLN04914.1"/>
    <property type="molecule type" value="Genomic_DNA"/>
</dbReference>
<feature type="compositionally biased region" description="Acidic residues" evidence="1">
    <location>
        <begin position="111"/>
        <end position="125"/>
    </location>
</feature>
<organism evidence="2 3">
    <name type="scientific">Panicum miliaceum</name>
    <name type="common">Proso millet</name>
    <name type="synonym">Broomcorn millet</name>
    <dbReference type="NCBI Taxonomy" id="4540"/>
    <lineage>
        <taxon>Eukaryota</taxon>
        <taxon>Viridiplantae</taxon>
        <taxon>Streptophyta</taxon>
        <taxon>Embryophyta</taxon>
        <taxon>Tracheophyta</taxon>
        <taxon>Spermatophyta</taxon>
        <taxon>Magnoliopsida</taxon>
        <taxon>Liliopsida</taxon>
        <taxon>Poales</taxon>
        <taxon>Poaceae</taxon>
        <taxon>PACMAD clade</taxon>
        <taxon>Panicoideae</taxon>
        <taxon>Panicodae</taxon>
        <taxon>Paniceae</taxon>
        <taxon>Panicinae</taxon>
        <taxon>Panicum</taxon>
        <taxon>Panicum sect. Panicum</taxon>
    </lineage>
</organism>
<feature type="region of interest" description="Disordered" evidence="1">
    <location>
        <begin position="107"/>
        <end position="143"/>
    </location>
</feature>
<comment type="caution">
    <text evidence="2">The sequence shown here is derived from an EMBL/GenBank/DDBJ whole genome shotgun (WGS) entry which is preliminary data.</text>
</comment>
<dbReference type="Proteomes" id="UP000275267">
    <property type="component" value="Unassembled WGS sequence"/>
</dbReference>
<protein>
    <submittedName>
        <fullName evidence="2">Uncharacterized protein</fullName>
    </submittedName>
</protein>
<dbReference type="AlphaFoldDB" id="A0A3L6RK47"/>
<proteinExistence type="predicted"/>
<evidence type="ECO:0000313" key="2">
    <source>
        <dbReference type="EMBL" id="RLN04914.1"/>
    </source>
</evidence>
<evidence type="ECO:0000256" key="1">
    <source>
        <dbReference type="SAM" id="MobiDB-lite"/>
    </source>
</evidence>
<gene>
    <name evidence="2" type="ORF">C2845_PM13G05350</name>
</gene>
<reference evidence="3" key="1">
    <citation type="journal article" date="2019" name="Nat. Commun.">
        <title>The genome of broomcorn millet.</title>
        <authorList>
            <person name="Zou C."/>
            <person name="Miki D."/>
            <person name="Li D."/>
            <person name="Tang Q."/>
            <person name="Xiao L."/>
            <person name="Rajput S."/>
            <person name="Deng P."/>
            <person name="Jia W."/>
            <person name="Huang R."/>
            <person name="Zhang M."/>
            <person name="Sun Y."/>
            <person name="Hu J."/>
            <person name="Fu X."/>
            <person name="Schnable P.S."/>
            <person name="Li F."/>
            <person name="Zhang H."/>
            <person name="Feng B."/>
            <person name="Zhu X."/>
            <person name="Liu R."/>
            <person name="Schnable J.C."/>
            <person name="Zhu J.-K."/>
            <person name="Zhang H."/>
        </authorList>
    </citation>
    <scope>NUCLEOTIDE SEQUENCE [LARGE SCALE GENOMIC DNA]</scope>
</reference>
<name>A0A3L6RK47_PANMI</name>
<feature type="region of interest" description="Disordered" evidence="1">
    <location>
        <begin position="22"/>
        <end position="88"/>
    </location>
</feature>
<keyword evidence="3" id="KW-1185">Reference proteome</keyword>
<evidence type="ECO:0000313" key="3">
    <source>
        <dbReference type="Proteomes" id="UP000275267"/>
    </source>
</evidence>
<accession>A0A3L6RK47</accession>
<sequence>MAGGDRDTYMRDASGRFCRAKDIAIGGNAGGGAGKTGARVVRPGSSSTHPPPQDGRVKRRPYTRGAARRGSFNQGSSSAKPRHDADGDVGKVVEGFKKAARAIELVILDSDSGDDDLDSGDDDSDSGDKDSDVVRCTSPDHLV</sequence>